<dbReference type="PANTHER" id="PTHR10434:SF64">
    <property type="entry name" value="1-ACYL-SN-GLYCEROL-3-PHOSPHATE ACYLTRANSFERASE-RELATED"/>
    <property type="match status" value="1"/>
</dbReference>
<dbReference type="KEGG" id="tje:TJEJU_3943"/>
<dbReference type="Proteomes" id="UP000215214">
    <property type="component" value="Chromosome TJEJU"/>
</dbReference>
<dbReference type="Pfam" id="PF01553">
    <property type="entry name" value="Acyltransferase"/>
    <property type="match status" value="1"/>
</dbReference>
<dbReference type="InterPro" id="IPR002123">
    <property type="entry name" value="Plipid/glycerol_acylTrfase"/>
</dbReference>
<protein>
    <submittedName>
        <fullName evidence="8">Acyltransferase</fullName>
    </submittedName>
</protein>
<dbReference type="GO" id="GO:0003841">
    <property type="term" value="F:1-acylglycerol-3-phosphate O-acyltransferase activity"/>
    <property type="evidence" value="ECO:0007669"/>
    <property type="project" value="TreeGrafter"/>
</dbReference>
<accession>A0A238UEE6</accession>
<evidence type="ECO:0000256" key="5">
    <source>
        <dbReference type="ARBA" id="ARBA00023315"/>
    </source>
</evidence>
<reference evidence="8 9" key="1">
    <citation type="submission" date="2017-07" db="EMBL/GenBank/DDBJ databases">
        <authorList>
            <person name="Sun Z.S."/>
            <person name="Albrecht U."/>
            <person name="Echele G."/>
            <person name="Lee C.C."/>
        </authorList>
    </citation>
    <scope>NUCLEOTIDE SEQUENCE [LARGE SCALE GENOMIC DNA]</scope>
    <source>
        <strain evidence="9">type strain: KCTC 22618</strain>
    </source>
</reference>
<evidence type="ECO:0000256" key="2">
    <source>
        <dbReference type="ARBA" id="ARBA00022516"/>
    </source>
</evidence>
<keyword evidence="3 8" id="KW-0808">Transferase</keyword>
<keyword evidence="2" id="KW-0444">Lipid biosynthesis</keyword>
<dbReference type="RefSeq" id="WP_095074770.1">
    <property type="nucleotide sequence ID" value="NZ_LT899436.1"/>
</dbReference>
<keyword evidence="5 8" id="KW-0012">Acyltransferase</keyword>
<comment type="pathway">
    <text evidence="1">Lipid metabolism.</text>
</comment>
<dbReference type="SMART" id="SM00563">
    <property type="entry name" value="PlsC"/>
    <property type="match status" value="1"/>
</dbReference>
<evidence type="ECO:0000256" key="6">
    <source>
        <dbReference type="SAM" id="Phobius"/>
    </source>
</evidence>
<keyword evidence="4" id="KW-0443">Lipid metabolism</keyword>
<evidence type="ECO:0000313" key="9">
    <source>
        <dbReference type="Proteomes" id="UP000215214"/>
    </source>
</evidence>
<keyword evidence="6" id="KW-0812">Transmembrane</keyword>
<dbReference type="AlphaFoldDB" id="A0A238UEE6"/>
<evidence type="ECO:0000313" key="8">
    <source>
        <dbReference type="EMBL" id="SNR17573.1"/>
    </source>
</evidence>
<organism evidence="8 9">
    <name type="scientific">Tenacibaculum jejuense</name>
    <dbReference type="NCBI Taxonomy" id="584609"/>
    <lineage>
        <taxon>Bacteria</taxon>
        <taxon>Pseudomonadati</taxon>
        <taxon>Bacteroidota</taxon>
        <taxon>Flavobacteriia</taxon>
        <taxon>Flavobacteriales</taxon>
        <taxon>Flavobacteriaceae</taxon>
        <taxon>Tenacibaculum</taxon>
    </lineage>
</organism>
<evidence type="ECO:0000256" key="4">
    <source>
        <dbReference type="ARBA" id="ARBA00023098"/>
    </source>
</evidence>
<gene>
    <name evidence="8" type="ORF">TJEJU_3943</name>
</gene>
<keyword evidence="9" id="KW-1185">Reference proteome</keyword>
<dbReference type="PANTHER" id="PTHR10434">
    <property type="entry name" value="1-ACYL-SN-GLYCEROL-3-PHOSPHATE ACYLTRANSFERASE"/>
    <property type="match status" value="1"/>
</dbReference>
<feature type="transmembrane region" description="Helical" evidence="6">
    <location>
        <begin position="12"/>
        <end position="35"/>
    </location>
</feature>
<dbReference type="EMBL" id="LT899436">
    <property type="protein sequence ID" value="SNR17573.1"/>
    <property type="molecule type" value="Genomic_DNA"/>
</dbReference>
<keyword evidence="6" id="KW-1133">Transmembrane helix</keyword>
<sequence length="262" mass="30842">MKYIKIPFLLLWRAWFYVLMFVGIVLLSPLLIILSSSEKLYPYFWKVARYFSYFLVFAMGFRLEIDREEEIDRDKSYVFCANHTSFFDIWLMIIMSKNPIVFVGKKELVKIPVFGFFYKRVVIMVDRGSAESRRKVYGLAKQRLSDGTSVAIYPEGLVPEEEVVLAPFKNGAFSLAIEFKIPIVPQVYFDCKRSFSWNVFKGGPTKLRVKQYKFIPTSSLQIEDRRQLKEEVFDLMYNALANDKQYMKDTNKVLHAKQKQSK</sequence>
<dbReference type="GO" id="GO:0006654">
    <property type="term" value="P:phosphatidic acid biosynthetic process"/>
    <property type="evidence" value="ECO:0007669"/>
    <property type="project" value="TreeGrafter"/>
</dbReference>
<keyword evidence="6" id="KW-0472">Membrane</keyword>
<dbReference type="OrthoDB" id="9803035at2"/>
<evidence type="ECO:0000259" key="7">
    <source>
        <dbReference type="SMART" id="SM00563"/>
    </source>
</evidence>
<evidence type="ECO:0000256" key="3">
    <source>
        <dbReference type="ARBA" id="ARBA00022679"/>
    </source>
</evidence>
<dbReference type="SUPFAM" id="SSF69593">
    <property type="entry name" value="Glycerol-3-phosphate (1)-acyltransferase"/>
    <property type="match status" value="1"/>
</dbReference>
<evidence type="ECO:0000256" key="1">
    <source>
        <dbReference type="ARBA" id="ARBA00005189"/>
    </source>
</evidence>
<feature type="domain" description="Phospholipid/glycerol acyltransferase" evidence="7">
    <location>
        <begin position="77"/>
        <end position="191"/>
    </location>
</feature>
<proteinExistence type="predicted"/>
<name>A0A238UEE6_9FLAO</name>
<dbReference type="CDD" id="cd07989">
    <property type="entry name" value="LPLAT_AGPAT-like"/>
    <property type="match status" value="1"/>
</dbReference>